<proteinExistence type="predicted"/>
<reference evidence="7" key="1">
    <citation type="submission" date="2023-01" db="EMBL/GenBank/DDBJ databases">
        <title>Draft genome sequence of Nocardiopsis sp. LSu2-4 isolated from halophytes.</title>
        <authorList>
            <person name="Duangmal K."/>
            <person name="Chantavorakit T."/>
        </authorList>
    </citation>
    <scope>NUCLEOTIDE SEQUENCE</scope>
    <source>
        <strain evidence="7">LSu2-4</strain>
    </source>
</reference>
<keyword evidence="8" id="KW-1185">Reference proteome</keyword>
<dbReference type="EMBL" id="JAQFWP010000009">
    <property type="protein sequence ID" value="MDA2804274.1"/>
    <property type="molecule type" value="Genomic_DNA"/>
</dbReference>
<protein>
    <submittedName>
        <fullName evidence="7">TetR/AcrR family transcriptional regulator</fullName>
    </submittedName>
</protein>
<evidence type="ECO:0000313" key="8">
    <source>
        <dbReference type="Proteomes" id="UP001165685"/>
    </source>
</evidence>
<feature type="DNA-binding region" description="H-T-H motif" evidence="4">
    <location>
        <begin position="28"/>
        <end position="47"/>
    </location>
</feature>
<gene>
    <name evidence="7" type="ORF">O4U47_07090</name>
</gene>
<dbReference type="InterPro" id="IPR009057">
    <property type="entry name" value="Homeodomain-like_sf"/>
</dbReference>
<name>A0ABT4TJ35_9ACTN</name>
<dbReference type="RefSeq" id="WP_270676802.1">
    <property type="nucleotide sequence ID" value="NZ_JAQFWP010000009.1"/>
</dbReference>
<dbReference type="InterPro" id="IPR050109">
    <property type="entry name" value="HTH-type_TetR-like_transc_reg"/>
</dbReference>
<dbReference type="InterPro" id="IPR025996">
    <property type="entry name" value="MT1864/Rv1816-like_C"/>
</dbReference>
<sequence>MAERSDTRTRIVGAAARLLDDGGPDAVTTRSVSAAAGVQPPAIYRLFGDMGGLLDAVAADGFARYLAQKEAQPPTGDPVDDLRAGWDLHQEFARGHPAHYRLMYRPDRTEATSEAVDRADEILHGLIRRIAEAGRLVTGVEHAARMVHSAGRGVAFSQIEAPPGDRDPELSERMREAVLASITTDAPDRAAGEGTPPEEDGGADREPARRAIALRAILDDAPAPLTRGERALLEELLDRIAGGAGR</sequence>
<keyword evidence="1" id="KW-0805">Transcription regulation</keyword>
<dbReference type="Pfam" id="PF13305">
    <property type="entry name" value="TetR_C_33"/>
    <property type="match status" value="1"/>
</dbReference>
<evidence type="ECO:0000313" key="7">
    <source>
        <dbReference type="EMBL" id="MDA2804274.1"/>
    </source>
</evidence>
<dbReference type="SUPFAM" id="SSF46689">
    <property type="entry name" value="Homeodomain-like"/>
    <property type="match status" value="1"/>
</dbReference>
<evidence type="ECO:0000256" key="3">
    <source>
        <dbReference type="ARBA" id="ARBA00023163"/>
    </source>
</evidence>
<dbReference type="Proteomes" id="UP001165685">
    <property type="component" value="Unassembled WGS sequence"/>
</dbReference>
<evidence type="ECO:0000256" key="4">
    <source>
        <dbReference type="PROSITE-ProRule" id="PRU00335"/>
    </source>
</evidence>
<feature type="domain" description="HTH tetR-type" evidence="6">
    <location>
        <begin position="5"/>
        <end position="65"/>
    </location>
</feature>
<comment type="caution">
    <text evidence="7">The sequence shown here is derived from an EMBL/GenBank/DDBJ whole genome shotgun (WGS) entry which is preliminary data.</text>
</comment>
<accession>A0ABT4TJ35</accession>
<dbReference type="SUPFAM" id="SSF48498">
    <property type="entry name" value="Tetracyclin repressor-like, C-terminal domain"/>
    <property type="match status" value="1"/>
</dbReference>
<dbReference type="Gene3D" id="1.10.357.10">
    <property type="entry name" value="Tetracycline Repressor, domain 2"/>
    <property type="match status" value="1"/>
</dbReference>
<dbReference type="Pfam" id="PF00440">
    <property type="entry name" value="TetR_N"/>
    <property type="match status" value="1"/>
</dbReference>
<keyword evidence="2 4" id="KW-0238">DNA-binding</keyword>
<dbReference type="InterPro" id="IPR036271">
    <property type="entry name" value="Tet_transcr_reg_TetR-rel_C_sf"/>
</dbReference>
<evidence type="ECO:0000256" key="1">
    <source>
        <dbReference type="ARBA" id="ARBA00023015"/>
    </source>
</evidence>
<evidence type="ECO:0000256" key="5">
    <source>
        <dbReference type="SAM" id="MobiDB-lite"/>
    </source>
</evidence>
<keyword evidence="3" id="KW-0804">Transcription</keyword>
<dbReference type="PANTHER" id="PTHR30055:SF209">
    <property type="entry name" value="POSSIBLE TRANSCRIPTIONAL REGULATORY PROTEIN (PROBABLY TETR-FAMILY)"/>
    <property type="match status" value="1"/>
</dbReference>
<organism evidence="7 8">
    <name type="scientific">Nocardiopsis suaedae</name>
    <dbReference type="NCBI Taxonomy" id="3018444"/>
    <lineage>
        <taxon>Bacteria</taxon>
        <taxon>Bacillati</taxon>
        <taxon>Actinomycetota</taxon>
        <taxon>Actinomycetes</taxon>
        <taxon>Streptosporangiales</taxon>
        <taxon>Nocardiopsidaceae</taxon>
        <taxon>Nocardiopsis</taxon>
    </lineage>
</organism>
<dbReference type="PANTHER" id="PTHR30055">
    <property type="entry name" value="HTH-TYPE TRANSCRIPTIONAL REGULATOR RUTR"/>
    <property type="match status" value="1"/>
</dbReference>
<evidence type="ECO:0000259" key="6">
    <source>
        <dbReference type="PROSITE" id="PS50977"/>
    </source>
</evidence>
<feature type="region of interest" description="Disordered" evidence="5">
    <location>
        <begin position="182"/>
        <end position="208"/>
    </location>
</feature>
<dbReference type="InterPro" id="IPR001647">
    <property type="entry name" value="HTH_TetR"/>
</dbReference>
<dbReference type="PROSITE" id="PS50977">
    <property type="entry name" value="HTH_TETR_2"/>
    <property type="match status" value="1"/>
</dbReference>
<evidence type="ECO:0000256" key="2">
    <source>
        <dbReference type="ARBA" id="ARBA00023125"/>
    </source>
</evidence>